<dbReference type="Proteomes" id="UP000700732">
    <property type="component" value="Unassembled WGS sequence"/>
</dbReference>
<protein>
    <submittedName>
        <fullName evidence="1">Arc/MetJ family transcription regulator</fullName>
    </submittedName>
</protein>
<dbReference type="RefSeq" id="WP_186738530.1">
    <property type="nucleotide sequence ID" value="NZ_VFIA01000019.1"/>
</dbReference>
<organism evidence="1 2">
    <name type="scientific">Spirosoma utsteinense</name>
    <dbReference type="NCBI Taxonomy" id="2585773"/>
    <lineage>
        <taxon>Bacteria</taxon>
        <taxon>Pseudomonadati</taxon>
        <taxon>Bacteroidota</taxon>
        <taxon>Cytophagia</taxon>
        <taxon>Cytophagales</taxon>
        <taxon>Cytophagaceae</taxon>
        <taxon>Spirosoma</taxon>
    </lineage>
</organism>
<evidence type="ECO:0000313" key="2">
    <source>
        <dbReference type="Proteomes" id="UP000700732"/>
    </source>
</evidence>
<gene>
    <name evidence="1" type="ORF">FH603_3281</name>
</gene>
<keyword evidence="2" id="KW-1185">Reference proteome</keyword>
<accession>A0ABR6W8C9</accession>
<proteinExistence type="predicted"/>
<dbReference type="Pfam" id="PF09957">
    <property type="entry name" value="VapB_antitoxin"/>
    <property type="match status" value="1"/>
</dbReference>
<sequence>MRTNIDINDELLQVAMEISHAKTKKAVVEMALKEYIDMTRRRDLVSLFGQVEWEGDLNEMRTDTTPNEWDN</sequence>
<dbReference type="InterPro" id="IPR019239">
    <property type="entry name" value="VapB_antitoxin"/>
</dbReference>
<reference evidence="1 2" key="1">
    <citation type="submission" date="2019-06" db="EMBL/GenBank/DDBJ databases">
        <title>Spirosoma utsteinense sp. nov. isolated from Antarctic ice-free soils.</title>
        <authorList>
            <person name="Tahon G."/>
        </authorList>
    </citation>
    <scope>NUCLEOTIDE SEQUENCE [LARGE SCALE GENOMIC DNA]</scope>
    <source>
        <strain evidence="1 2">LMG 31447</strain>
    </source>
</reference>
<evidence type="ECO:0000313" key="1">
    <source>
        <dbReference type="EMBL" id="MBC3792767.1"/>
    </source>
</evidence>
<name>A0ABR6W8C9_9BACT</name>
<dbReference type="EMBL" id="VFIA01000019">
    <property type="protein sequence ID" value="MBC3792767.1"/>
    <property type="molecule type" value="Genomic_DNA"/>
</dbReference>
<comment type="caution">
    <text evidence="1">The sequence shown here is derived from an EMBL/GenBank/DDBJ whole genome shotgun (WGS) entry which is preliminary data.</text>
</comment>